<name>A0A2D2AWA6_9CAUL</name>
<dbReference type="Proteomes" id="UP000228945">
    <property type="component" value="Chromosome"/>
</dbReference>
<gene>
    <name evidence="4" type="ORF">CSW64_07405</name>
</gene>
<feature type="transmembrane region" description="Helical" evidence="2">
    <location>
        <begin position="264"/>
        <end position="285"/>
    </location>
</feature>
<evidence type="ECO:0000259" key="3">
    <source>
        <dbReference type="Pfam" id="PF00266"/>
    </source>
</evidence>
<organism evidence="4 5">
    <name type="scientific">Caulobacter mirabilis</name>
    <dbReference type="NCBI Taxonomy" id="69666"/>
    <lineage>
        <taxon>Bacteria</taxon>
        <taxon>Pseudomonadati</taxon>
        <taxon>Pseudomonadota</taxon>
        <taxon>Alphaproteobacteria</taxon>
        <taxon>Caulobacterales</taxon>
        <taxon>Caulobacteraceae</taxon>
        <taxon>Caulobacter</taxon>
    </lineage>
</organism>
<dbReference type="RefSeq" id="WP_099621512.1">
    <property type="nucleotide sequence ID" value="NZ_CP024201.1"/>
</dbReference>
<dbReference type="InterPro" id="IPR015422">
    <property type="entry name" value="PyrdxlP-dep_Trfase_small"/>
</dbReference>
<dbReference type="Gene3D" id="3.40.640.10">
    <property type="entry name" value="Type I PLP-dependent aspartate aminotransferase-like (Major domain)"/>
    <property type="match status" value="1"/>
</dbReference>
<keyword evidence="4" id="KW-0808">Transferase</keyword>
<proteinExistence type="predicted"/>
<dbReference type="OrthoDB" id="9812626at2"/>
<keyword evidence="4" id="KW-0032">Aminotransferase</keyword>
<evidence type="ECO:0000313" key="5">
    <source>
        <dbReference type="Proteomes" id="UP000228945"/>
    </source>
</evidence>
<evidence type="ECO:0000256" key="1">
    <source>
        <dbReference type="ARBA" id="ARBA00022898"/>
    </source>
</evidence>
<dbReference type="EMBL" id="CP024201">
    <property type="protein sequence ID" value="ATQ42255.1"/>
    <property type="molecule type" value="Genomic_DNA"/>
</dbReference>
<keyword evidence="2" id="KW-0472">Membrane</keyword>
<dbReference type="InterPro" id="IPR000192">
    <property type="entry name" value="Aminotrans_V_dom"/>
</dbReference>
<accession>A0A2D2AWA6</accession>
<dbReference type="PANTHER" id="PTHR43586">
    <property type="entry name" value="CYSTEINE DESULFURASE"/>
    <property type="match status" value="1"/>
</dbReference>
<dbReference type="PANTHER" id="PTHR43586:SF4">
    <property type="entry name" value="ISOPENICILLIN N EPIMERASE"/>
    <property type="match status" value="1"/>
</dbReference>
<dbReference type="InterPro" id="IPR015421">
    <property type="entry name" value="PyrdxlP-dep_Trfase_major"/>
</dbReference>
<dbReference type="GO" id="GO:0008483">
    <property type="term" value="F:transaminase activity"/>
    <property type="evidence" value="ECO:0007669"/>
    <property type="project" value="UniProtKB-KW"/>
</dbReference>
<dbReference type="Gene3D" id="3.90.1150.10">
    <property type="entry name" value="Aspartate Aminotransferase, domain 1"/>
    <property type="match status" value="1"/>
</dbReference>
<dbReference type="Pfam" id="PF00266">
    <property type="entry name" value="Aminotran_5"/>
    <property type="match status" value="1"/>
</dbReference>
<evidence type="ECO:0000256" key="2">
    <source>
        <dbReference type="SAM" id="Phobius"/>
    </source>
</evidence>
<evidence type="ECO:0000313" key="4">
    <source>
        <dbReference type="EMBL" id="ATQ42255.1"/>
    </source>
</evidence>
<dbReference type="AlphaFoldDB" id="A0A2D2AWA6"/>
<dbReference type="KEGG" id="cmb:CSW64_07405"/>
<keyword evidence="5" id="KW-1185">Reference proteome</keyword>
<sequence>MSDLRGAFEVPPGGPYLLAHSVGALPRAARAGLETAVLAPWSGKGGDAWGDWLGAIDGFRDALAGLLGGTAADYCPQPNLSAGLFRLLSALPPEGERREILASDQSFASIGFALKGLEALGFRLRLLTVDPTAVETWAEAIGPQTAAVVAMHVHSNSSAVGPIAEIAALAREAGAIAIVDVAQSAGVLPLNLPTLGVDGAIGSCVKWLCGGPGAGWLWVSPTLCARAKPIEIGWFSHVDPFEFDIRDFRYAPDARRFWGGTPSVAPYALAAAAIGVIAGVGVEAVRAHNRALIARVSERTNGRWFDPDRSGFGGTICIAAEGSNPSLTAIGAKFDRRGDQLRLSFHVYNTADEADRVAEALARV</sequence>
<keyword evidence="1" id="KW-0663">Pyridoxal phosphate</keyword>
<protein>
    <submittedName>
        <fullName evidence="4">Aminotransferase V</fullName>
    </submittedName>
</protein>
<dbReference type="SUPFAM" id="SSF53383">
    <property type="entry name" value="PLP-dependent transferases"/>
    <property type="match status" value="1"/>
</dbReference>
<feature type="domain" description="Aminotransferase class V" evidence="3">
    <location>
        <begin position="96"/>
        <end position="299"/>
    </location>
</feature>
<reference evidence="4 5" key="1">
    <citation type="submission" date="2017-10" db="EMBL/GenBank/DDBJ databases">
        <title>Genome sequence of Caulobacter mirabilis FWC38.</title>
        <authorList>
            <person name="Fiebig A."/>
            <person name="Crosson S."/>
        </authorList>
    </citation>
    <scope>NUCLEOTIDE SEQUENCE [LARGE SCALE GENOMIC DNA]</scope>
    <source>
        <strain evidence="4 5">FWC 38</strain>
    </source>
</reference>
<dbReference type="InterPro" id="IPR015424">
    <property type="entry name" value="PyrdxlP-dep_Trfase"/>
</dbReference>
<keyword evidence="2" id="KW-1133">Transmembrane helix</keyword>
<keyword evidence="2" id="KW-0812">Transmembrane</keyword>